<dbReference type="EMBL" id="OGTP01000002">
    <property type="protein sequence ID" value="SPB13801.1"/>
    <property type="molecule type" value="Genomic_DNA"/>
</dbReference>
<feature type="chain" id="PRO_5015669390" description="FecR protein" evidence="1">
    <location>
        <begin position="31"/>
        <end position="284"/>
    </location>
</feature>
<keyword evidence="3" id="KW-1185">Reference proteome</keyword>
<feature type="signal peptide" evidence="1">
    <location>
        <begin position="1"/>
        <end position="30"/>
    </location>
</feature>
<gene>
    <name evidence="2" type="ORF">NOV72_01066</name>
</gene>
<organism evidence="2 3">
    <name type="scientific">Caballeronia novacaledonica</name>
    <dbReference type="NCBI Taxonomy" id="1544861"/>
    <lineage>
        <taxon>Bacteria</taxon>
        <taxon>Pseudomonadati</taxon>
        <taxon>Pseudomonadota</taxon>
        <taxon>Betaproteobacteria</taxon>
        <taxon>Burkholderiales</taxon>
        <taxon>Burkholderiaceae</taxon>
        <taxon>Caballeronia</taxon>
    </lineage>
</organism>
<accession>A0A2U3I123</accession>
<keyword evidence="1" id="KW-0732">Signal</keyword>
<proteinExistence type="predicted"/>
<evidence type="ECO:0000256" key="1">
    <source>
        <dbReference type="SAM" id="SignalP"/>
    </source>
</evidence>
<evidence type="ECO:0000313" key="2">
    <source>
        <dbReference type="EMBL" id="SPB13801.1"/>
    </source>
</evidence>
<name>A0A2U3I123_9BURK</name>
<protein>
    <recommendedName>
        <fullName evidence="4">FecR protein</fullName>
    </recommendedName>
</protein>
<dbReference type="Proteomes" id="UP000238169">
    <property type="component" value="Unassembled WGS sequence"/>
</dbReference>
<dbReference type="RefSeq" id="WP_106853543.1">
    <property type="nucleotide sequence ID" value="NZ_OGTP01000002.1"/>
</dbReference>
<reference evidence="3" key="1">
    <citation type="submission" date="2018-01" db="EMBL/GenBank/DDBJ databases">
        <authorList>
            <person name="Peeters C."/>
        </authorList>
    </citation>
    <scope>NUCLEOTIDE SEQUENCE [LARGE SCALE GENOMIC DNA]</scope>
</reference>
<dbReference type="AlphaFoldDB" id="A0A2U3I123"/>
<evidence type="ECO:0008006" key="4">
    <source>
        <dbReference type="Google" id="ProtNLM"/>
    </source>
</evidence>
<sequence>MVDRSHLWTAGLVIASMLTLTSMPASPAHADWTLARTDAPVALVRGTNLSTARAGDTLRDGDLLETHEGVAHLQGEHGTLVALGPQTRAMLAADTRVALLHGWLKIAATACVSQACPAPRVDTERGPVDIGANAAAIIATRDDAGAIDLFSETGAQTFAAKPPATIASGRFASIDAHVHLQQSARPSDAFIAAMPVPFRDALQPLSPPKPPPGAAPSRAVNYDDIAPWLVSTLPERKSFPARFRSRVADPAFRRDIDAHLKALPDWRALLYPPARSGVRRARYP</sequence>
<evidence type="ECO:0000313" key="3">
    <source>
        <dbReference type="Proteomes" id="UP000238169"/>
    </source>
</evidence>
<dbReference type="OrthoDB" id="9109022at2"/>